<dbReference type="PANTHER" id="PTHR30231:SF4">
    <property type="entry name" value="PROTEIN NEN2"/>
    <property type="match status" value="1"/>
</dbReference>
<dbReference type="Gene3D" id="3.30.420.10">
    <property type="entry name" value="Ribonuclease H-like superfamily/Ribonuclease H"/>
    <property type="match status" value="1"/>
</dbReference>
<accession>A0A5C1YDC3</accession>
<keyword evidence="1" id="KW-0540">Nuclease</keyword>
<dbReference type="InterPro" id="IPR036397">
    <property type="entry name" value="RNaseH_sf"/>
</dbReference>
<organism evidence="5 6">
    <name type="scientific">Protaetiibacter larvae</name>
    <dbReference type="NCBI Taxonomy" id="2592654"/>
    <lineage>
        <taxon>Bacteria</taxon>
        <taxon>Bacillati</taxon>
        <taxon>Actinomycetota</taxon>
        <taxon>Actinomycetes</taxon>
        <taxon>Micrococcales</taxon>
        <taxon>Microbacteriaceae</taxon>
        <taxon>Protaetiibacter</taxon>
    </lineage>
</organism>
<dbReference type="CDD" id="cd06127">
    <property type="entry name" value="DEDDh"/>
    <property type="match status" value="1"/>
</dbReference>
<dbReference type="GO" id="GO:0005829">
    <property type="term" value="C:cytosol"/>
    <property type="evidence" value="ECO:0007669"/>
    <property type="project" value="TreeGrafter"/>
</dbReference>
<evidence type="ECO:0000313" key="6">
    <source>
        <dbReference type="Proteomes" id="UP000322159"/>
    </source>
</evidence>
<keyword evidence="3" id="KW-0269">Exonuclease</keyword>
<dbReference type="SUPFAM" id="SSF53098">
    <property type="entry name" value="Ribonuclease H-like"/>
    <property type="match status" value="1"/>
</dbReference>
<dbReference type="InterPro" id="IPR029024">
    <property type="entry name" value="TerB-like"/>
</dbReference>
<name>A0A5C1YDC3_9MICO</name>
<dbReference type="Gene3D" id="3.40.50.10190">
    <property type="entry name" value="BRCT domain"/>
    <property type="match status" value="1"/>
</dbReference>
<dbReference type="InterPro" id="IPR013520">
    <property type="entry name" value="Ribonucl_H"/>
</dbReference>
<sequence>MTTAFDGFAVIDVETTGLSARGDRVIELAVVHVDPMGVETGRWETLLNPGRDLGPQRIHGIRAADVLGAPGFADIAVRLIGLLDGRVPVAHNAAFDSRFLFAEFERAGIGVWSRPEFLCTMRLARTFLPGAGRSLGDCCAAYDIPLDGAHRAIADAVATSRLLAAYLTDARRDPEIAGPFTGLVGGRWPAAVTGGRPIPWKPRPLAVAPTTVSAFLGGLASRMPPVEAGPAESEEYLALLDRALLDRVLSAHEAAELLACAERLGLDRGAVEGLHLDYFSALTRVAWADGILTEQEVDELLAVAELLALPTAAIERALDPHRAARIVLEPRAVTMPSRSFALAPGDVVVLTGEMSRARISWETELTAAGLVVGAAVTKATRLLVAADPDSASGKARKARDYGIPIVNEAALSGLLAPLSGTS</sequence>
<keyword evidence="6" id="KW-1185">Reference proteome</keyword>
<dbReference type="SUPFAM" id="SSF158682">
    <property type="entry name" value="TerB-like"/>
    <property type="match status" value="1"/>
</dbReference>
<gene>
    <name evidence="5" type="ORF">FLP23_12105</name>
</gene>
<dbReference type="AlphaFoldDB" id="A0A5C1YDC3"/>
<protein>
    <submittedName>
        <fullName evidence="5">DNA polymerase III subunit epsilon</fullName>
    </submittedName>
</protein>
<dbReference type="PANTHER" id="PTHR30231">
    <property type="entry name" value="DNA POLYMERASE III SUBUNIT EPSILON"/>
    <property type="match status" value="1"/>
</dbReference>
<evidence type="ECO:0000256" key="1">
    <source>
        <dbReference type="ARBA" id="ARBA00022722"/>
    </source>
</evidence>
<evidence type="ECO:0000256" key="3">
    <source>
        <dbReference type="ARBA" id="ARBA00022839"/>
    </source>
</evidence>
<dbReference type="EMBL" id="CP043504">
    <property type="protein sequence ID" value="QEO10897.1"/>
    <property type="molecule type" value="Genomic_DNA"/>
</dbReference>
<evidence type="ECO:0000313" key="5">
    <source>
        <dbReference type="EMBL" id="QEO10897.1"/>
    </source>
</evidence>
<dbReference type="Proteomes" id="UP000322159">
    <property type="component" value="Chromosome"/>
</dbReference>
<dbReference type="SMART" id="SM00479">
    <property type="entry name" value="EXOIII"/>
    <property type="match status" value="1"/>
</dbReference>
<reference evidence="5 6" key="1">
    <citation type="submission" date="2019-09" db="EMBL/GenBank/DDBJ databases">
        <title>Genome sequencing of strain KACC 19322.</title>
        <authorList>
            <person name="Heo J."/>
            <person name="Kim S.-J."/>
            <person name="Kim J.-S."/>
            <person name="Hong S.-B."/>
            <person name="Kwon S.-W."/>
        </authorList>
    </citation>
    <scope>NUCLEOTIDE SEQUENCE [LARGE SCALE GENOMIC DNA]</scope>
    <source>
        <strain evidence="5 6">KACC 19322</strain>
    </source>
</reference>
<dbReference type="KEGG" id="lyk:FLP23_12105"/>
<dbReference type="GO" id="GO:0003676">
    <property type="term" value="F:nucleic acid binding"/>
    <property type="evidence" value="ECO:0007669"/>
    <property type="project" value="InterPro"/>
</dbReference>
<dbReference type="InterPro" id="IPR012337">
    <property type="entry name" value="RNaseH-like_sf"/>
</dbReference>
<dbReference type="SUPFAM" id="SSF52113">
    <property type="entry name" value="BRCT domain"/>
    <property type="match status" value="1"/>
</dbReference>
<proteinExistence type="predicted"/>
<feature type="domain" description="Exonuclease" evidence="4">
    <location>
        <begin position="7"/>
        <end position="172"/>
    </location>
</feature>
<dbReference type="InterPro" id="IPR036420">
    <property type="entry name" value="BRCT_dom_sf"/>
</dbReference>
<dbReference type="Pfam" id="PF00929">
    <property type="entry name" value="RNase_T"/>
    <property type="match status" value="1"/>
</dbReference>
<keyword evidence="2" id="KW-0378">Hydrolase</keyword>
<evidence type="ECO:0000259" key="4">
    <source>
        <dbReference type="SMART" id="SM00479"/>
    </source>
</evidence>
<dbReference type="FunFam" id="3.30.420.10:FF:000045">
    <property type="entry name" value="3'-5' exonuclease DinG"/>
    <property type="match status" value="1"/>
</dbReference>
<dbReference type="OrthoDB" id="190275at2"/>
<evidence type="ECO:0000256" key="2">
    <source>
        <dbReference type="ARBA" id="ARBA00022801"/>
    </source>
</evidence>
<dbReference type="GO" id="GO:0008408">
    <property type="term" value="F:3'-5' exonuclease activity"/>
    <property type="evidence" value="ECO:0007669"/>
    <property type="project" value="TreeGrafter"/>
</dbReference>